<name>A0A0X3U1W7_9RHOB</name>
<comment type="caution">
    <text evidence="2">The sequence shown here is derived from an EMBL/GenBank/DDBJ whole genome shotgun (WGS) entry which is preliminary data.</text>
</comment>
<dbReference type="InterPro" id="IPR006311">
    <property type="entry name" value="TAT_signal"/>
</dbReference>
<dbReference type="SUPFAM" id="SSF51338">
    <property type="entry name" value="Composite domain of metallo-dependent hydrolases"/>
    <property type="match status" value="1"/>
</dbReference>
<evidence type="ECO:0000313" key="3">
    <source>
        <dbReference type="Proteomes" id="UP000053690"/>
    </source>
</evidence>
<dbReference type="AlphaFoldDB" id="A0A0X3U1W7"/>
<dbReference type="OrthoDB" id="9765769at2"/>
<dbReference type="InterPro" id="IPR057744">
    <property type="entry name" value="OTAase-like"/>
</dbReference>
<accession>A0A0X3U1W7</accession>
<keyword evidence="3" id="KW-1185">Reference proteome</keyword>
<dbReference type="CDD" id="cd01299">
    <property type="entry name" value="Met_dep_hydrolase_A"/>
    <property type="match status" value="1"/>
</dbReference>
<gene>
    <name evidence="2" type="ORF">AVO44_08555</name>
</gene>
<dbReference type="Pfam" id="PF01979">
    <property type="entry name" value="Amidohydro_1"/>
    <property type="match status" value="1"/>
</dbReference>
<dbReference type="RefSeq" id="WP_068336324.1">
    <property type="nucleotide sequence ID" value="NZ_LQBP01000004.1"/>
</dbReference>
<dbReference type="SUPFAM" id="SSF51556">
    <property type="entry name" value="Metallo-dependent hydrolases"/>
    <property type="match status" value="1"/>
</dbReference>
<dbReference type="Gene3D" id="2.30.40.10">
    <property type="entry name" value="Urease, subunit C, domain 1"/>
    <property type="match status" value="1"/>
</dbReference>
<dbReference type="PANTHER" id="PTHR43135">
    <property type="entry name" value="ALPHA-D-RIBOSE 1-METHYLPHOSPHONATE 5-TRIPHOSPHATE DIPHOSPHATASE"/>
    <property type="match status" value="1"/>
</dbReference>
<dbReference type="EMBL" id="LQBP01000004">
    <property type="protein sequence ID" value="KUJ79590.1"/>
    <property type="molecule type" value="Genomic_DNA"/>
</dbReference>
<protein>
    <recommendedName>
        <fullName evidence="1">Amidohydrolase-related domain-containing protein</fullName>
    </recommendedName>
</protein>
<dbReference type="InterPro" id="IPR051781">
    <property type="entry name" value="Metallo-dep_Hydrolase"/>
</dbReference>
<evidence type="ECO:0000259" key="1">
    <source>
        <dbReference type="Pfam" id="PF01979"/>
    </source>
</evidence>
<evidence type="ECO:0000313" key="2">
    <source>
        <dbReference type="EMBL" id="KUJ79590.1"/>
    </source>
</evidence>
<dbReference type="Proteomes" id="UP000053690">
    <property type="component" value="Unassembled WGS sequence"/>
</dbReference>
<dbReference type="GO" id="GO:0016810">
    <property type="term" value="F:hydrolase activity, acting on carbon-nitrogen (but not peptide) bonds"/>
    <property type="evidence" value="ECO:0007669"/>
    <property type="project" value="InterPro"/>
</dbReference>
<dbReference type="PROSITE" id="PS51318">
    <property type="entry name" value="TAT"/>
    <property type="match status" value="1"/>
</dbReference>
<dbReference type="Gene3D" id="3.20.20.140">
    <property type="entry name" value="Metal-dependent hydrolases"/>
    <property type="match status" value="1"/>
</dbReference>
<feature type="domain" description="Amidohydrolase-related" evidence="1">
    <location>
        <begin position="87"/>
        <end position="447"/>
    </location>
</feature>
<sequence>MHKRQFLKSAASFGALAFGGSSGLVPARARAQASTQTLITNVQVFDGKADDLTAATSVLVEGDKLKAIAPNLDAPAGARRIDGGGRVLMPGLSDMHVHLQWNQDPFTLMRTRQDYVAALTLAEAEATLMRGFTSVRDTAGGVHGVARAIDEGLFPGPRIQGSHASLTMTAGHGDFRNRNVGTRKFGGPAESELELFGLTRHADGVPEVLTAARDNFRQGANFIKMLVGGAVTGLYDPLDIAEYTPEEIAAVAGEARRWNTYLSVHTYTDLSTKAALEQGAMSIEHGNLMTEATMELLVDKGAWLSTQTGIFLIPLPDGFSDAQKARQQQAAEGLDNMMALAKQYGAKIALGADLVGSPVEKAKHVEEFTARTTWFSNAEILKQATSQNGQLWALAGPRNPYGDTPIGVIEPGAYADLLIMEGNPLEDISVMTKPEENLSIIMKGGVVYKDTLS</sequence>
<dbReference type="InterPro" id="IPR011059">
    <property type="entry name" value="Metal-dep_hydrolase_composite"/>
</dbReference>
<reference evidence="3" key="1">
    <citation type="submission" date="2015-12" db="EMBL/GenBank/DDBJ databases">
        <authorList>
            <person name="Zhang G."/>
            <person name="Stingl U."/>
        </authorList>
    </citation>
    <scope>NUCLEOTIDE SEQUENCE [LARGE SCALE GENOMIC DNA]</scope>
    <source>
        <strain evidence="3">ZGT108</strain>
    </source>
</reference>
<proteinExistence type="predicted"/>
<organism evidence="2 3">
    <name type="scientific">Ruegeria profundi</name>
    <dbReference type="NCBI Taxonomy" id="1685378"/>
    <lineage>
        <taxon>Bacteria</taxon>
        <taxon>Pseudomonadati</taxon>
        <taxon>Pseudomonadota</taxon>
        <taxon>Alphaproteobacteria</taxon>
        <taxon>Rhodobacterales</taxon>
        <taxon>Roseobacteraceae</taxon>
        <taxon>Ruegeria</taxon>
    </lineage>
</organism>
<dbReference type="InterPro" id="IPR006680">
    <property type="entry name" value="Amidohydro-rel"/>
</dbReference>
<dbReference type="STRING" id="1685378.AVO44_08555"/>
<dbReference type="PANTHER" id="PTHR43135:SF3">
    <property type="entry name" value="ALPHA-D-RIBOSE 1-METHYLPHOSPHONATE 5-TRIPHOSPHATE DIPHOSPHATASE"/>
    <property type="match status" value="1"/>
</dbReference>
<dbReference type="InterPro" id="IPR032466">
    <property type="entry name" value="Metal_Hydrolase"/>
</dbReference>